<dbReference type="Proteomes" id="UP000500686">
    <property type="component" value="Chromosome"/>
</dbReference>
<dbReference type="PROSITE" id="PS51257">
    <property type="entry name" value="PROKAR_LIPOPROTEIN"/>
    <property type="match status" value="1"/>
</dbReference>
<keyword evidence="2" id="KW-1185">Reference proteome</keyword>
<proteinExistence type="predicted"/>
<sequence length="367" mass="42561">MRLKFKNFLNSCAALSVGTIPFFSISCNNNLKSGNNSINDAENDFLYTVTFNEDNKNLEKIELVTQSLKDAFEMNEEQKSKFGATLLNKDIDLWCSYTDFVVISTKTGNHPDWKKYDKNKDIVLKLKSPDLLKGYQIVSASDPFWMNKDGVKKTNLKLDYEVKILSKYEENNKKLYDIELLLKYKVAKYVDFGEIPLSKNSSSTTIIINGVQAILKDDTPIEVSDDVKKVNEWAQKMTDKFMINDNSNKDELRKELLANNLDLYYDFEKCAIIYKIKNTPLDWKNIDDKHRFVVLKSQDDNPGKNWRLMNESKYTYGAQKRVNSQLLYSVTKLNNNNVQLDIRYKGVNINDEVKTFGSQIKHLIFEI</sequence>
<evidence type="ECO:0000313" key="1">
    <source>
        <dbReference type="EMBL" id="QJR43682.1"/>
    </source>
</evidence>
<dbReference type="EMBL" id="CP053096">
    <property type="protein sequence ID" value="QJR43682.1"/>
    <property type="molecule type" value="Genomic_DNA"/>
</dbReference>
<gene>
    <name evidence="1" type="ORF">HLA87_02700</name>
</gene>
<reference evidence="1 2" key="1">
    <citation type="submission" date="2020-05" db="EMBL/GenBank/DDBJ databases">
        <title>Novel Mycoplasma species detected in Mirounga angustirostris (northern elephant seal) from the USA.</title>
        <authorList>
            <person name="Volokhov D.V."/>
        </authorList>
    </citation>
    <scope>NUCLEOTIDE SEQUENCE [LARGE SCALE GENOMIC DNA]</scope>
    <source>
        <strain evidence="1 2">Mirounga ES2806-GEN</strain>
    </source>
</reference>
<protein>
    <submittedName>
        <fullName evidence="1">Uncharacterized protein</fullName>
    </submittedName>
</protein>
<dbReference type="AlphaFoldDB" id="A0A6M4JF65"/>
<dbReference type="KEGG" id="mmir:HLA87_02700"/>
<accession>A0A6M4JF65</accession>
<evidence type="ECO:0000313" key="2">
    <source>
        <dbReference type="Proteomes" id="UP000500686"/>
    </source>
</evidence>
<name>A0A6M4JF65_9MOLU</name>
<organism evidence="1 2">
    <name type="scientific">Mycoplasma miroungigenitalium</name>
    <dbReference type="NCBI Taxonomy" id="754515"/>
    <lineage>
        <taxon>Bacteria</taxon>
        <taxon>Bacillati</taxon>
        <taxon>Mycoplasmatota</taxon>
        <taxon>Mollicutes</taxon>
        <taxon>Mycoplasmataceae</taxon>
        <taxon>Mycoplasma</taxon>
    </lineage>
</organism>
<dbReference type="RefSeq" id="WP_171111687.1">
    <property type="nucleotide sequence ID" value="NZ_CP053096.1"/>
</dbReference>